<dbReference type="PANTHER" id="PTHR34228">
    <property type="entry name" value="PROTEIN CBG09474-RELATED"/>
    <property type="match status" value="1"/>
</dbReference>
<feature type="coiled-coil region" evidence="1">
    <location>
        <begin position="141"/>
        <end position="168"/>
    </location>
</feature>
<evidence type="ECO:0000313" key="4">
    <source>
        <dbReference type="Proteomes" id="UP000005237"/>
    </source>
</evidence>
<dbReference type="Proteomes" id="UP000005237">
    <property type="component" value="Unassembled WGS sequence"/>
</dbReference>
<dbReference type="EnsemblMetazoa" id="CJA28763.1">
    <property type="protein sequence ID" value="CJA28763.1"/>
    <property type="gene ID" value="WBGene00184337"/>
</dbReference>
<evidence type="ECO:0000313" key="3">
    <source>
        <dbReference type="EnsemblMetazoa" id="CJA28763.1"/>
    </source>
</evidence>
<keyword evidence="4" id="KW-1185">Reference proteome</keyword>
<dbReference type="InterPro" id="IPR053322">
    <property type="entry name" value="PLA2-like"/>
</dbReference>
<reference evidence="3" key="2">
    <citation type="submission" date="2022-06" db="UniProtKB">
        <authorList>
            <consortium name="EnsemblMetazoa"/>
        </authorList>
    </citation>
    <scope>IDENTIFICATION</scope>
    <source>
        <strain evidence="3">DF5081</strain>
    </source>
</reference>
<name>A0A8R1I874_CAEJA</name>
<evidence type="ECO:0000256" key="2">
    <source>
        <dbReference type="SAM" id="SignalP"/>
    </source>
</evidence>
<proteinExistence type="predicted"/>
<evidence type="ECO:0000256" key="1">
    <source>
        <dbReference type="SAM" id="Coils"/>
    </source>
</evidence>
<feature type="chain" id="PRO_5035944007" description="Phospholipase A(2)" evidence="2">
    <location>
        <begin position="19"/>
        <end position="190"/>
    </location>
</feature>
<evidence type="ECO:0008006" key="5">
    <source>
        <dbReference type="Google" id="ProtNLM"/>
    </source>
</evidence>
<protein>
    <recommendedName>
        <fullName evidence="5">Phospholipase A(2)</fullName>
    </recommendedName>
</protein>
<organism evidence="3 4">
    <name type="scientific">Caenorhabditis japonica</name>
    <dbReference type="NCBI Taxonomy" id="281687"/>
    <lineage>
        <taxon>Eukaryota</taxon>
        <taxon>Metazoa</taxon>
        <taxon>Ecdysozoa</taxon>
        <taxon>Nematoda</taxon>
        <taxon>Chromadorea</taxon>
        <taxon>Rhabditida</taxon>
        <taxon>Rhabditina</taxon>
        <taxon>Rhabditomorpha</taxon>
        <taxon>Rhabditoidea</taxon>
        <taxon>Rhabditidae</taxon>
        <taxon>Peloderinae</taxon>
        <taxon>Caenorhabditis</taxon>
    </lineage>
</organism>
<dbReference type="PANTHER" id="PTHR34228:SF5">
    <property type="entry name" value="PHOSPHOLIPASE A(2)-RELATED"/>
    <property type="match status" value="1"/>
</dbReference>
<keyword evidence="2" id="KW-0732">Signal</keyword>
<keyword evidence="1" id="KW-0175">Coiled coil</keyword>
<sequence>MKPSGFLLFPVLISFVHCSGYYNSAKWHCGIDRVTETISEWLAKPFDYHGVNQCCQDHDDHYYHHTLSRDEADQVFCRCLEHNANWFVRNLIEPIFCKSVQTYAIWQKVTNQSPWSASITTTTTSTTPAFTTTKKSYNYYLELIRKRQKELELKKQKEQEEIEQANEKFRREWYLFQQFRKQKAILEWNL</sequence>
<feature type="signal peptide" evidence="2">
    <location>
        <begin position="1"/>
        <end position="18"/>
    </location>
</feature>
<accession>A0A8R1I874</accession>
<reference evidence="4" key="1">
    <citation type="submission" date="2010-08" db="EMBL/GenBank/DDBJ databases">
        <authorList>
            <consortium name="Caenorhabditis japonica Sequencing Consortium"/>
            <person name="Wilson R.K."/>
        </authorList>
    </citation>
    <scope>NUCLEOTIDE SEQUENCE [LARGE SCALE GENOMIC DNA]</scope>
    <source>
        <strain evidence="4">DF5081</strain>
    </source>
</reference>
<dbReference type="AlphaFoldDB" id="A0A8R1I874"/>